<keyword evidence="5 6" id="KW-0472">Membrane</keyword>
<dbReference type="GO" id="GO:0007165">
    <property type="term" value="P:signal transduction"/>
    <property type="evidence" value="ECO:0007669"/>
    <property type="project" value="InterPro"/>
</dbReference>
<dbReference type="PANTHER" id="PTHR24365">
    <property type="entry name" value="TOLL-LIKE RECEPTOR"/>
    <property type="match status" value="1"/>
</dbReference>
<accession>A0A9D4DNA5</accession>
<feature type="domain" description="TIR" evidence="7">
    <location>
        <begin position="628"/>
        <end position="759"/>
    </location>
</feature>
<dbReference type="SUPFAM" id="SSF52200">
    <property type="entry name" value="Toll/Interleukin receptor TIR domain"/>
    <property type="match status" value="2"/>
</dbReference>
<dbReference type="Gene3D" id="3.80.10.10">
    <property type="entry name" value="Ribonuclease Inhibitor"/>
    <property type="match status" value="2"/>
</dbReference>
<dbReference type="PROSITE" id="PS50104">
    <property type="entry name" value="TIR"/>
    <property type="match status" value="2"/>
</dbReference>
<dbReference type="InterPro" id="IPR000157">
    <property type="entry name" value="TIR_dom"/>
</dbReference>
<keyword evidence="9" id="KW-1185">Reference proteome</keyword>
<evidence type="ECO:0000313" key="9">
    <source>
        <dbReference type="Proteomes" id="UP000828390"/>
    </source>
</evidence>
<dbReference type="InterPro" id="IPR035897">
    <property type="entry name" value="Toll_tir_struct_dom_sf"/>
</dbReference>
<dbReference type="SMART" id="SM00255">
    <property type="entry name" value="TIR"/>
    <property type="match status" value="2"/>
</dbReference>
<evidence type="ECO:0000313" key="8">
    <source>
        <dbReference type="EMBL" id="KAH3752073.1"/>
    </source>
</evidence>
<comment type="subcellular location">
    <subcellularLocation>
        <location evidence="1">Membrane</location>
        <topology evidence="1">Single-pass membrane protein</topology>
    </subcellularLocation>
</comment>
<keyword evidence="4 6" id="KW-1133">Transmembrane helix</keyword>
<comment type="caution">
    <text evidence="8">The sequence shown here is derived from an EMBL/GenBank/DDBJ whole genome shotgun (WGS) entry which is preliminary data.</text>
</comment>
<keyword evidence="3" id="KW-0732">Signal</keyword>
<dbReference type="SUPFAM" id="SSF52058">
    <property type="entry name" value="L domain-like"/>
    <property type="match status" value="1"/>
</dbReference>
<dbReference type="Pfam" id="PF13676">
    <property type="entry name" value="TIR_2"/>
    <property type="match status" value="2"/>
</dbReference>
<sequence>MDTIDQLAAATNSHKLRIDLSNMPYICSCDDDHMETIQWIHKNRDTFIARFRQKQRERKNIRSQIELGEFPKKFVACLSLSSKDAELVVDTILPRLNSELQRKTKTETNSILVSSGDRHFRHGYALGEEIIRCIEDSAVIILAVSKHFCQKEWCRKEVQGTYDQNKAIVLLFLEKVEPDEMGKVLRKLFSSACSSACSTYCVCIKDRATCRTPDPSGLVLSEHIREVVLHDVNAWLLTNTTFSSNPQWSQIKSLEIWVVKGQHLGSRIFTGLSDLNYLGYHNEYMRDMGNDAFYGLENVKELDFSRNIGVWIEDFSSSLKSDHLPRLKTLTLTGINSCQYSCVAKDDVFRSIVGHDIKRNITYLDISNVSFWEFDVEAFVQSGLCDSVHELYLRHATLKMNPDAMIFKSCRSLKILDLSYSKLPNFRLSGTHRHTFWWLLRSYFINTQELYMNGVFKYMLTPTLPEYLKDFNIGRLTNLKVLNLSYNALSYIDAQARDTMEQLAAATNSHKLQIHLSNMPFICSCDDDHMKTIQWIHKNRDTFITSPREDYMCTFQGERLYIFQNALEKTNDYCRLQNLKRNLAISVPIVCVFVLIGLVIFFKIQGFRQRQRERKNIRSQIELGEFPKKFVAFLSFSSEDAELVVDTILPRLNAELQRQTKTGTSRVLVCSGDRHFRPGHALGEEIIRCIEDSAVIILAVSKHFCQKEWCRKEMQETYDQNKPIVLLFLEKVEPDEMGKVLRMLFSSCEMFTVFPKKQAFTCEIKVGGERVFRVAGTS</sequence>
<evidence type="ECO:0000256" key="3">
    <source>
        <dbReference type="ARBA" id="ARBA00022729"/>
    </source>
</evidence>
<keyword evidence="2 6" id="KW-0812">Transmembrane</keyword>
<dbReference type="Gene3D" id="3.40.50.10140">
    <property type="entry name" value="Toll/interleukin-1 receptor homology (TIR) domain"/>
    <property type="match status" value="2"/>
</dbReference>
<dbReference type="Proteomes" id="UP000828390">
    <property type="component" value="Unassembled WGS sequence"/>
</dbReference>
<dbReference type="AlphaFoldDB" id="A0A9D4DNA5"/>
<dbReference type="EMBL" id="JAIWYP010000010">
    <property type="protein sequence ID" value="KAH3752073.1"/>
    <property type="molecule type" value="Genomic_DNA"/>
</dbReference>
<dbReference type="PANTHER" id="PTHR24365:SF541">
    <property type="entry name" value="PROTEIN TOLL-RELATED"/>
    <property type="match status" value="1"/>
</dbReference>
<dbReference type="GO" id="GO:0038023">
    <property type="term" value="F:signaling receptor activity"/>
    <property type="evidence" value="ECO:0007669"/>
    <property type="project" value="TreeGrafter"/>
</dbReference>
<name>A0A9D4DNA5_DREPO</name>
<evidence type="ECO:0000256" key="2">
    <source>
        <dbReference type="ARBA" id="ARBA00022692"/>
    </source>
</evidence>
<evidence type="ECO:0000256" key="5">
    <source>
        <dbReference type="ARBA" id="ARBA00023136"/>
    </source>
</evidence>
<evidence type="ECO:0000256" key="6">
    <source>
        <dbReference type="SAM" id="Phobius"/>
    </source>
</evidence>
<reference evidence="8" key="2">
    <citation type="submission" date="2020-11" db="EMBL/GenBank/DDBJ databases">
        <authorList>
            <person name="McCartney M.A."/>
            <person name="Auch B."/>
            <person name="Kono T."/>
            <person name="Mallez S."/>
            <person name="Becker A."/>
            <person name="Gohl D.M."/>
            <person name="Silverstein K.A.T."/>
            <person name="Koren S."/>
            <person name="Bechman K.B."/>
            <person name="Herman A."/>
            <person name="Abrahante J.E."/>
            <person name="Garbe J."/>
        </authorList>
    </citation>
    <scope>NUCLEOTIDE SEQUENCE</scope>
    <source>
        <strain evidence="8">Duluth1</strain>
        <tissue evidence="8">Whole animal</tissue>
    </source>
</reference>
<dbReference type="InterPro" id="IPR032675">
    <property type="entry name" value="LRR_dom_sf"/>
</dbReference>
<dbReference type="GO" id="GO:0005886">
    <property type="term" value="C:plasma membrane"/>
    <property type="evidence" value="ECO:0007669"/>
    <property type="project" value="TreeGrafter"/>
</dbReference>
<organism evidence="8 9">
    <name type="scientific">Dreissena polymorpha</name>
    <name type="common">Zebra mussel</name>
    <name type="synonym">Mytilus polymorpha</name>
    <dbReference type="NCBI Taxonomy" id="45954"/>
    <lineage>
        <taxon>Eukaryota</taxon>
        <taxon>Metazoa</taxon>
        <taxon>Spiralia</taxon>
        <taxon>Lophotrochozoa</taxon>
        <taxon>Mollusca</taxon>
        <taxon>Bivalvia</taxon>
        <taxon>Autobranchia</taxon>
        <taxon>Heteroconchia</taxon>
        <taxon>Euheterodonta</taxon>
        <taxon>Imparidentia</taxon>
        <taxon>Neoheterodontei</taxon>
        <taxon>Myida</taxon>
        <taxon>Dreissenoidea</taxon>
        <taxon>Dreissenidae</taxon>
        <taxon>Dreissena</taxon>
    </lineage>
</organism>
<evidence type="ECO:0000256" key="4">
    <source>
        <dbReference type="ARBA" id="ARBA00022989"/>
    </source>
</evidence>
<feature type="domain" description="TIR" evidence="7">
    <location>
        <begin position="72"/>
        <end position="208"/>
    </location>
</feature>
<reference evidence="8" key="1">
    <citation type="journal article" date="2019" name="bioRxiv">
        <title>The Genome of the Zebra Mussel, Dreissena polymorpha: A Resource for Invasive Species Research.</title>
        <authorList>
            <person name="McCartney M.A."/>
            <person name="Auch B."/>
            <person name="Kono T."/>
            <person name="Mallez S."/>
            <person name="Zhang Y."/>
            <person name="Obille A."/>
            <person name="Becker A."/>
            <person name="Abrahante J.E."/>
            <person name="Garbe J."/>
            <person name="Badalamenti J.P."/>
            <person name="Herman A."/>
            <person name="Mangelson H."/>
            <person name="Liachko I."/>
            <person name="Sullivan S."/>
            <person name="Sone E.D."/>
            <person name="Koren S."/>
            <person name="Silverstein K.A.T."/>
            <person name="Beckman K.B."/>
            <person name="Gohl D.M."/>
        </authorList>
    </citation>
    <scope>NUCLEOTIDE SEQUENCE</scope>
    <source>
        <strain evidence="8">Duluth1</strain>
        <tissue evidence="8">Whole animal</tissue>
    </source>
</reference>
<feature type="transmembrane region" description="Helical" evidence="6">
    <location>
        <begin position="583"/>
        <end position="604"/>
    </location>
</feature>
<gene>
    <name evidence="8" type="ORF">DPMN_186683</name>
</gene>
<evidence type="ECO:0000256" key="1">
    <source>
        <dbReference type="ARBA" id="ARBA00004167"/>
    </source>
</evidence>
<protein>
    <recommendedName>
        <fullName evidence="7">TIR domain-containing protein</fullName>
    </recommendedName>
</protein>
<evidence type="ECO:0000259" key="7">
    <source>
        <dbReference type="PROSITE" id="PS50104"/>
    </source>
</evidence>
<proteinExistence type="predicted"/>